<sequence length="153" mass="17713">MTEAVNAVKNLMINEDVSYSQNIDLLNNLIIKKYMHSKKIREFGTYLFIEVYSFKYNSRYHDSQVENRVIRKAADDYWKTQLDLNEKTLYIQYANQLRLENERINFRRNDLSSIMIDGTPLGQSDDDGNGGSETDNDLSVSLMDGSNFNSSSN</sequence>
<dbReference type="OrthoDB" id="10342389at2759"/>
<dbReference type="AlphaFoldDB" id="A0A397J2H3"/>
<dbReference type="EMBL" id="PQFF01000121">
    <property type="protein sequence ID" value="RHZ80898.1"/>
    <property type="molecule type" value="Genomic_DNA"/>
</dbReference>
<proteinExistence type="predicted"/>
<organism evidence="2 3">
    <name type="scientific">Diversispora epigaea</name>
    <dbReference type="NCBI Taxonomy" id="1348612"/>
    <lineage>
        <taxon>Eukaryota</taxon>
        <taxon>Fungi</taxon>
        <taxon>Fungi incertae sedis</taxon>
        <taxon>Mucoromycota</taxon>
        <taxon>Glomeromycotina</taxon>
        <taxon>Glomeromycetes</taxon>
        <taxon>Diversisporales</taxon>
        <taxon>Diversisporaceae</taxon>
        <taxon>Diversispora</taxon>
    </lineage>
</organism>
<evidence type="ECO:0000256" key="1">
    <source>
        <dbReference type="SAM" id="MobiDB-lite"/>
    </source>
</evidence>
<evidence type="ECO:0000313" key="3">
    <source>
        <dbReference type="Proteomes" id="UP000266861"/>
    </source>
</evidence>
<feature type="region of interest" description="Disordered" evidence="1">
    <location>
        <begin position="117"/>
        <end position="153"/>
    </location>
</feature>
<name>A0A397J2H3_9GLOM</name>
<feature type="compositionally biased region" description="Polar residues" evidence="1">
    <location>
        <begin position="144"/>
        <end position="153"/>
    </location>
</feature>
<keyword evidence="3" id="KW-1185">Reference proteome</keyword>
<gene>
    <name evidence="2" type="ORF">Glove_130g117</name>
</gene>
<accession>A0A397J2H3</accession>
<reference evidence="2 3" key="1">
    <citation type="submission" date="2018-08" db="EMBL/GenBank/DDBJ databases">
        <title>Genome and evolution of the arbuscular mycorrhizal fungus Diversispora epigaea (formerly Glomus versiforme) and its bacterial endosymbionts.</title>
        <authorList>
            <person name="Sun X."/>
            <person name="Fei Z."/>
            <person name="Harrison M."/>
        </authorList>
    </citation>
    <scope>NUCLEOTIDE SEQUENCE [LARGE SCALE GENOMIC DNA]</scope>
    <source>
        <strain evidence="2 3">IT104</strain>
    </source>
</reference>
<protein>
    <submittedName>
        <fullName evidence="2">Uncharacterized protein</fullName>
    </submittedName>
</protein>
<dbReference type="Proteomes" id="UP000266861">
    <property type="component" value="Unassembled WGS sequence"/>
</dbReference>
<comment type="caution">
    <text evidence="2">The sequence shown here is derived from an EMBL/GenBank/DDBJ whole genome shotgun (WGS) entry which is preliminary data.</text>
</comment>
<evidence type="ECO:0000313" key="2">
    <source>
        <dbReference type="EMBL" id="RHZ80898.1"/>
    </source>
</evidence>